<dbReference type="GO" id="GO:0006952">
    <property type="term" value="P:defense response"/>
    <property type="evidence" value="ECO:0007669"/>
    <property type="project" value="UniProtKB-KW"/>
</dbReference>
<dbReference type="EMBL" id="JAINDJ010000003">
    <property type="protein sequence ID" value="KAG9454176.1"/>
    <property type="molecule type" value="Genomic_DNA"/>
</dbReference>
<evidence type="ECO:0000313" key="4">
    <source>
        <dbReference type="EMBL" id="KAG9454176.1"/>
    </source>
</evidence>
<sequence>MQDITIKIIIERLVHLTLLGLNTFAVEILSFLSGHSKSFCKKENKRAMVIVSSQDQHRDELPSRDKAEKEKVEPLDGLPSETALDSGSTNKTRYELLIELEAALMDKSNQCTETVSKLKTAVEEVTNLRREFDISQKLLDECQMNCAHLENCLHEAREEAYTNLCAADRRASEYSVLRTSAVKTRGLFERLRACVTAPGGVAGFANSLRALALSLASSANENEDDATADIRACIRDVAKECGSLPLAVVTLGRALRDKDRFVWSNASLQLRRSIPTNIEGMHSKVFLSLMLSYDNLEGDETKLLFLFCCLFPDDNNVSVNALRIYLMGEGLFQDLDTLEETSCRVYSLVDKLKASCLLLDGERERYVRMHDVVRDVAVSISSRDENGFMVNAGLRSLGFTEWRATEKLERCKRISLMSNRISTLLENSVCPQLQTLLLQNNACLEEIPDKFFEGMRSIAVLVLSRTPISSLPKSISCLSNLRTLCLNRCHLLSHMSLLGSLKKLEILSLKKSKIHEFPEEIGGLSNL</sequence>
<dbReference type="PANTHER" id="PTHR33463">
    <property type="entry name" value="NB-ARC DOMAIN-CONTAINING PROTEIN-RELATED"/>
    <property type="match status" value="1"/>
</dbReference>
<keyword evidence="3" id="KW-0472">Membrane</keyword>
<dbReference type="PANTHER" id="PTHR33463:SF198">
    <property type="entry name" value="RPP4C3"/>
    <property type="match status" value="1"/>
</dbReference>
<evidence type="ECO:0000256" key="1">
    <source>
        <dbReference type="ARBA" id="ARBA00022821"/>
    </source>
</evidence>
<dbReference type="InterPro" id="IPR032675">
    <property type="entry name" value="LRR_dom_sf"/>
</dbReference>
<feature type="region of interest" description="Disordered" evidence="2">
    <location>
        <begin position="51"/>
        <end position="87"/>
    </location>
</feature>
<dbReference type="SUPFAM" id="SSF52540">
    <property type="entry name" value="P-loop containing nucleoside triphosphate hydrolases"/>
    <property type="match status" value="1"/>
</dbReference>
<dbReference type="Gene3D" id="3.80.10.10">
    <property type="entry name" value="Ribonuclease Inhibitor"/>
    <property type="match status" value="1"/>
</dbReference>
<comment type="caution">
    <text evidence="4">The sequence shown here is derived from an EMBL/GenBank/DDBJ whole genome shotgun (WGS) entry which is preliminary data.</text>
</comment>
<gene>
    <name evidence="4" type="ORF">H6P81_007080</name>
</gene>
<dbReference type="Proteomes" id="UP000825729">
    <property type="component" value="Unassembled WGS sequence"/>
</dbReference>
<dbReference type="Gene3D" id="1.10.10.10">
    <property type="entry name" value="Winged helix-like DNA-binding domain superfamily/Winged helix DNA-binding domain"/>
    <property type="match status" value="1"/>
</dbReference>
<feature type="transmembrane region" description="Helical" evidence="3">
    <location>
        <begin position="12"/>
        <end position="32"/>
    </location>
</feature>
<dbReference type="InterPro" id="IPR027417">
    <property type="entry name" value="P-loop_NTPase"/>
</dbReference>
<name>A0AAV7F0C3_ARIFI</name>
<feature type="compositionally biased region" description="Basic and acidic residues" evidence="2">
    <location>
        <begin position="55"/>
        <end position="74"/>
    </location>
</feature>
<evidence type="ECO:0000256" key="3">
    <source>
        <dbReference type="SAM" id="Phobius"/>
    </source>
</evidence>
<dbReference type="SUPFAM" id="SSF52058">
    <property type="entry name" value="L domain-like"/>
    <property type="match status" value="1"/>
</dbReference>
<organism evidence="4 5">
    <name type="scientific">Aristolochia fimbriata</name>
    <name type="common">White veined hardy Dutchman's pipe vine</name>
    <dbReference type="NCBI Taxonomy" id="158543"/>
    <lineage>
        <taxon>Eukaryota</taxon>
        <taxon>Viridiplantae</taxon>
        <taxon>Streptophyta</taxon>
        <taxon>Embryophyta</taxon>
        <taxon>Tracheophyta</taxon>
        <taxon>Spermatophyta</taxon>
        <taxon>Magnoliopsida</taxon>
        <taxon>Magnoliidae</taxon>
        <taxon>Piperales</taxon>
        <taxon>Aristolochiaceae</taxon>
        <taxon>Aristolochia</taxon>
    </lineage>
</organism>
<evidence type="ECO:0000256" key="2">
    <source>
        <dbReference type="SAM" id="MobiDB-lite"/>
    </source>
</evidence>
<reference evidence="4 5" key="1">
    <citation type="submission" date="2021-07" db="EMBL/GenBank/DDBJ databases">
        <title>The Aristolochia fimbriata genome: insights into angiosperm evolution, floral development and chemical biosynthesis.</title>
        <authorList>
            <person name="Jiao Y."/>
        </authorList>
    </citation>
    <scope>NUCLEOTIDE SEQUENCE [LARGE SCALE GENOMIC DNA]</scope>
    <source>
        <strain evidence="4">IBCAS-2021</strain>
        <tissue evidence="4">Leaf</tissue>
    </source>
</reference>
<keyword evidence="1" id="KW-0611">Plant defense</keyword>
<evidence type="ECO:0000313" key="5">
    <source>
        <dbReference type="Proteomes" id="UP000825729"/>
    </source>
</evidence>
<dbReference type="InterPro" id="IPR001611">
    <property type="entry name" value="Leu-rich_rpt"/>
</dbReference>
<keyword evidence="3" id="KW-0812">Transmembrane</keyword>
<dbReference type="InterPro" id="IPR036388">
    <property type="entry name" value="WH-like_DNA-bd_sf"/>
</dbReference>
<protein>
    <submittedName>
        <fullName evidence="4">Uncharacterized protein</fullName>
    </submittedName>
</protein>
<dbReference type="AlphaFoldDB" id="A0AAV7F0C3"/>
<dbReference type="Pfam" id="PF13855">
    <property type="entry name" value="LRR_8"/>
    <property type="match status" value="1"/>
</dbReference>
<keyword evidence="3" id="KW-1133">Transmembrane helix</keyword>
<dbReference type="InterPro" id="IPR042197">
    <property type="entry name" value="Apaf_helical"/>
</dbReference>
<accession>A0AAV7F0C3</accession>
<dbReference type="InterPro" id="IPR050905">
    <property type="entry name" value="Plant_NBS-LRR"/>
</dbReference>
<dbReference type="Gene3D" id="1.10.8.430">
    <property type="entry name" value="Helical domain of apoptotic protease-activating factors"/>
    <property type="match status" value="1"/>
</dbReference>
<keyword evidence="5" id="KW-1185">Reference proteome</keyword>
<proteinExistence type="predicted"/>